<evidence type="ECO:0000313" key="1">
    <source>
        <dbReference type="EMBL" id="MEQ2212341.1"/>
    </source>
</evidence>
<gene>
    <name evidence="1" type="ORF">XENOCAPTIV_029543</name>
</gene>
<proteinExistence type="predicted"/>
<organism evidence="1 2">
    <name type="scientific">Xenoophorus captivus</name>
    <dbReference type="NCBI Taxonomy" id="1517983"/>
    <lineage>
        <taxon>Eukaryota</taxon>
        <taxon>Metazoa</taxon>
        <taxon>Chordata</taxon>
        <taxon>Craniata</taxon>
        <taxon>Vertebrata</taxon>
        <taxon>Euteleostomi</taxon>
        <taxon>Actinopterygii</taxon>
        <taxon>Neopterygii</taxon>
        <taxon>Teleostei</taxon>
        <taxon>Neoteleostei</taxon>
        <taxon>Acanthomorphata</taxon>
        <taxon>Ovalentaria</taxon>
        <taxon>Atherinomorphae</taxon>
        <taxon>Cyprinodontiformes</taxon>
        <taxon>Goodeidae</taxon>
        <taxon>Xenoophorus</taxon>
    </lineage>
</organism>
<dbReference type="Proteomes" id="UP001434883">
    <property type="component" value="Unassembled WGS sequence"/>
</dbReference>
<name>A0ABV0RW03_9TELE</name>
<comment type="caution">
    <text evidence="1">The sequence shown here is derived from an EMBL/GenBank/DDBJ whole genome shotgun (WGS) entry which is preliminary data.</text>
</comment>
<reference evidence="1 2" key="1">
    <citation type="submission" date="2021-06" db="EMBL/GenBank/DDBJ databases">
        <authorList>
            <person name="Palmer J.M."/>
        </authorList>
    </citation>
    <scope>NUCLEOTIDE SEQUENCE [LARGE SCALE GENOMIC DNA]</scope>
    <source>
        <strain evidence="1 2">XC_2019</strain>
        <tissue evidence="1">Muscle</tissue>
    </source>
</reference>
<evidence type="ECO:0000313" key="2">
    <source>
        <dbReference type="Proteomes" id="UP001434883"/>
    </source>
</evidence>
<dbReference type="EMBL" id="JAHRIN010059678">
    <property type="protein sequence ID" value="MEQ2212341.1"/>
    <property type="molecule type" value="Genomic_DNA"/>
</dbReference>
<protein>
    <submittedName>
        <fullName evidence="1">Uncharacterized protein</fullName>
    </submittedName>
</protein>
<keyword evidence="2" id="KW-1185">Reference proteome</keyword>
<sequence>MLKAYERYHSIHSDLMCINPLSFLSPNIYSVCVHPLLSTSQQFSCSLHSSHSPAVSIPFTRASYPPASFFLSSSAARLCMYKPWLTFPAALKSKEEEEVLTGRGKTLKDLNRISEESRKCSEFHTTGNKKKPCFDALTVDKGEECKWRKMKTFLCPALSSQH</sequence>
<accession>A0ABV0RW03</accession>